<feature type="coiled-coil region" evidence="7">
    <location>
        <begin position="636"/>
        <end position="675"/>
    </location>
</feature>
<feature type="domain" description="PAS" evidence="10">
    <location>
        <begin position="391"/>
        <end position="461"/>
    </location>
</feature>
<dbReference type="InterPro" id="IPR035965">
    <property type="entry name" value="PAS-like_dom_sf"/>
</dbReference>
<dbReference type="CDD" id="cd00130">
    <property type="entry name" value="PAS"/>
    <property type="match status" value="5"/>
</dbReference>
<dbReference type="SUPFAM" id="SSF52172">
    <property type="entry name" value="CheY-like"/>
    <property type="match status" value="1"/>
</dbReference>
<dbReference type="PROSITE" id="PS50110">
    <property type="entry name" value="RESPONSE_REGULATORY"/>
    <property type="match status" value="1"/>
</dbReference>
<evidence type="ECO:0000259" key="10">
    <source>
        <dbReference type="PROSITE" id="PS50112"/>
    </source>
</evidence>
<dbReference type="SMART" id="SM00448">
    <property type="entry name" value="REC"/>
    <property type="match status" value="1"/>
</dbReference>
<dbReference type="InterPro" id="IPR001610">
    <property type="entry name" value="PAC"/>
</dbReference>
<feature type="domain" description="PAS" evidence="10">
    <location>
        <begin position="23"/>
        <end position="73"/>
    </location>
</feature>
<dbReference type="InterPro" id="IPR003661">
    <property type="entry name" value="HisK_dim/P_dom"/>
</dbReference>
<keyword evidence="13" id="KW-1185">Reference proteome</keyword>
<protein>
    <recommendedName>
        <fullName evidence="2">histidine kinase</fullName>
        <ecNumber evidence="2">2.7.13.3</ecNumber>
    </recommendedName>
</protein>
<dbReference type="SUPFAM" id="SSF55785">
    <property type="entry name" value="PYP-like sensor domain (PAS domain)"/>
    <property type="match status" value="5"/>
</dbReference>
<dbReference type="SMART" id="SM00387">
    <property type="entry name" value="HATPase_c"/>
    <property type="match status" value="1"/>
</dbReference>
<gene>
    <name evidence="12" type="ORF">SAMN04487779_10205</name>
</gene>
<dbReference type="InterPro" id="IPR001789">
    <property type="entry name" value="Sig_transdc_resp-reg_receiver"/>
</dbReference>
<evidence type="ECO:0000313" key="12">
    <source>
        <dbReference type="EMBL" id="SDE14581.1"/>
    </source>
</evidence>
<feature type="domain" description="PAC" evidence="11">
    <location>
        <begin position="91"/>
        <end position="144"/>
    </location>
</feature>
<proteinExistence type="predicted"/>
<dbReference type="PROSITE" id="PS50112">
    <property type="entry name" value="PAS"/>
    <property type="match status" value="4"/>
</dbReference>
<dbReference type="Pfam" id="PF02518">
    <property type="entry name" value="HATPase_c"/>
    <property type="match status" value="1"/>
</dbReference>
<dbReference type="SMART" id="SM00388">
    <property type="entry name" value="HisKA"/>
    <property type="match status" value="1"/>
</dbReference>
<dbReference type="InterPro" id="IPR000014">
    <property type="entry name" value="PAS"/>
</dbReference>
<keyword evidence="3 6" id="KW-0597">Phosphoprotein</keyword>
<dbReference type="EMBL" id="FMZX01000020">
    <property type="protein sequence ID" value="SDE14581.1"/>
    <property type="molecule type" value="Genomic_DNA"/>
</dbReference>
<feature type="domain" description="Response regulatory" evidence="9">
    <location>
        <begin position="927"/>
        <end position="1040"/>
    </location>
</feature>
<dbReference type="SUPFAM" id="SSF47384">
    <property type="entry name" value="Homodimeric domain of signal transducing histidine kinase"/>
    <property type="match status" value="1"/>
</dbReference>
<dbReference type="Gene3D" id="3.30.450.20">
    <property type="entry name" value="PAS domain"/>
    <property type="match status" value="5"/>
</dbReference>
<accession>A0A1G7AID5</accession>
<dbReference type="FunFam" id="3.30.450.20:FF:000099">
    <property type="entry name" value="Sensory box sensor histidine kinase"/>
    <property type="match status" value="1"/>
</dbReference>
<evidence type="ECO:0000259" key="8">
    <source>
        <dbReference type="PROSITE" id="PS50109"/>
    </source>
</evidence>
<dbReference type="InterPro" id="IPR003594">
    <property type="entry name" value="HATPase_dom"/>
</dbReference>
<dbReference type="InterPro" id="IPR013656">
    <property type="entry name" value="PAS_4"/>
</dbReference>
<keyword evidence="4" id="KW-0808">Transferase</keyword>
<dbReference type="InterPro" id="IPR036890">
    <property type="entry name" value="HATPase_C_sf"/>
</dbReference>
<evidence type="ECO:0000256" key="4">
    <source>
        <dbReference type="ARBA" id="ARBA00022679"/>
    </source>
</evidence>
<dbReference type="AlphaFoldDB" id="A0A1G7AID5"/>
<dbReference type="InterPro" id="IPR052162">
    <property type="entry name" value="Sensor_kinase/Photoreceptor"/>
</dbReference>
<dbReference type="PROSITE" id="PS50109">
    <property type="entry name" value="HIS_KIN"/>
    <property type="match status" value="1"/>
</dbReference>
<dbReference type="Pfam" id="PF08448">
    <property type="entry name" value="PAS_4"/>
    <property type="match status" value="1"/>
</dbReference>
<feature type="domain" description="Histidine kinase" evidence="8">
    <location>
        <begin position="683"/>
        <end position="904"/>
    </location>
</feature>
<dbReference type="CDD" id="cd00082">
    <property type="entry name" value="HisKA"/>
    <property type="match status" value="1"/>
</dbReference>
<dbReference type="InterPro" id="IPR011006">
    <property type="entry name" value="CheY-like_superfamily"/>
</dbReference>
<dbReference type="InterPro" id="IPR036097">
    <property type="entry name" value="HisK_dim/P_sf"/>
</dbReference>
<dbReference type="Pfam" id="PF08447">
    <property type="entry name" value="PAS_3"/>
    <property type="match status" value="2"/>
</dbReference>
<dbReference type="Pfam" id="PF00512">
    <property type="entry name" value="HisKA"/>
    <property type="match status" value="1"/>
</dbReference>
<evidence type="ECO:0000256" key="5">
    <source>
        <dbReference type="ARBA" id="ARBA00022777"/>
    </source>
</evidence>
<dbReference type="GO" id="GO:0000155">
    <property type="term" value="F:phosphorelay sensor kinase activity"/>
    <property type="evidence" value="ECO:0007669"/>
    <property type="project" value="InterPro"/>
</dbReference>
<reference evidence="12 13" key="1">
    <citation type="submission" date="2016-10" db="EMBL/GenBank/DDBJ databases">
        <authorList>
            <person name="de Groot N.N."/>
        </authorList>
    </citation>
    <scope>NUCLEOTIDE SEQUENCE [LARGE SCALE GENOMIC DNA]</scope>
    <source>
        <strain evidence="12 13">CPCC 100156</strain>
    </source>
</reference>
<dbReference type="RefSeq" id="WP_090664719.1">
    <property type="nucleotide sequence ID" value="NZ_FMZX01000020.1"/>
</dbReference>
<dbReference type="Gene3D" id="1.10.287.130">
    <property type="match status" value="1"/>
</dbReference>
<evidence type="ECO:0000256" key="1">
    <source>
        <dbReference type="ARBA" id="ARBA00000085"/>
    </source>
</evidence>
<dbReference type="PANTHER" id="PTHR43304">
    <property type="entry name" value="PHYTOCHROME-LIKE PROTEIN CPH1"/>
    <property type="match status" value="1"/>
</dbReference>
<dbReference type="InterPro" id="IPR013655">
    <property type="entry name" value="PAS_fold_3"/>
</dbReference>
<dbReference type="Gene3D" id="3.40.50.2300">
    <property type="match status" value="1"/>
</dbReference>
<keyword evidence="7" id="KW-0175">Coiled coil</keyword>
<dbReference type="Pfam" id="PF00072">
    <property type="entry name" value="Response_reg"/>
    <property type="match status" value="1"/>
</dbReference>
<name>A0A1G7AID5_9PROT</name>
<dbReference type="Gene3D" id="2.10.70.100">
    <property type="match status" value="1"/>
</dbReference>
<organism evidence="12 13">
    <name type="scientific">Belnapia rosea</name>
    <dbReference type="NCBI Taxonomy" id="938405"/>
    <lineage>
        <taxon>Bacteria</taxon>
        <taxon>Pseudomonadati</taxon>
        <taxon>Pseudomonadota</taxon>
        <taxon>Alphaproteobacteria</taxon>
        <taxon>Acetobacterales</taxon>
        <taxon>Roseomonadaceae</taxon>
        <taxon>Belnapia</taxon>
    </lineage>
</organism>
<sequence length="1040" mass="115204">MTSRKSELARHRLPSPGRLAELVLESSADFAILTICLDGIITSWNSAAEHVMGWPEAEAVGQRACIIFTPEDQAADACRGEMLAAQGSDRAVNERWHMRKDGSRFWGSGSMARLEDDETGEHIGYVKIVRDRTDQHLAGERLRASEAVLRNVMESSADCLKLLTLDGRLTFMNGPGLCAMEFSELGAVRGQDWTSIWPEEERGKVKAALAEAAAGRVGCFRGFCPTRTGAPRWWDVQVTAVLGADRRPELLLASSRDVTERERSREALRVSEARLRAALGISTVGVMFWDADFRLTEVNDAFLRLTGFSHEEAVGKAWQELTPPEFYPPSLKAVGELTTTGETTPYEKQYYRKDGSRWWGLFAARQIGDEVVEFVLDITDRREAGAALRASEERFRALVATSAATVWTTDAQGLVREDSPSWRSFTGQTLEQWLGTGWLDAVHPDDRAHAAESWATAVALAMPLDTEFQLRRADGEWRLTAVRAVPVYDADGSIREWVGTNADITDRRRVEEARQSIEDRHRIAVRATNDTIWDWDLRTDRIEWNEALHEAHGYALEDVDPSGAWWVNQIHPDDRERVSASIRAVIDGTDAHWSDEYRFLRADGTYADVLDRGFMVRGPGGEPLRMIGAMLDVTERRQSERELRRLNEELEVEVARRAEQLRRQEEALRQSQKLEAVGQLTGGVAHDFNNLLTVIRSSAGLLRRPNLSEERRRRYVEAIADTADRAAKLTGQLLAFARRQPLKPEVFAVGERVQAVVELIRPLVGARVTIETAVVREDCAVEADPSQFETALVNLAVNARDAMEGEGRLTLRSWLASAVPPTRGHAGTPGAFVAVSVSDTGAGIAPEMLARIFEPFFTTKEVGKGTGLGLSQVYGFAKQSGGELHVESQVGQGAVFTLYLPRADVKPVVAPVQPDDEADVPAAGCRNVLLVEDNTQVGEFARQMLEDLGYVATWAPHAKAALALLEKDAGRFDVVFSDVVMPGMNGVELGREIQRRWPEMPVILTSGYSHVLAEGGAKGFELLHKPYSVEGISKVLRAAR</sequence>
<feature type="domain" description="PAC" evidence="11">
    <location>
        <begin position="464"/>
        <end position="516"/>
    </location>
</feature>
<feature type="domain" description="PAS" evidence="10">
    <location>
        <begin position="271"/>
        <end position="325"/>
    </location>
</feature>
<evidence type="ECO:0000259" key="9">
    <source>
        <dbReference type="PROSITE" id="PS50110"/>
    </source>
</evidence>
<dbReference type="InterPro" id="IPR000700">
    <property type="entry name" value="PAS-assoc_C"/>
</dbReference>
<keyword evidence="5 12" id="KW-0418">Kinase</keyword>
<dbReference type="NCBIfam" id="TIGR00229">
    <property type="entry name" value="sensory_box"/>
    <property type="match status" value="5"/>
</dbReference>
<dbReference type="SMART" id="SM00086">
    <property type="entry name" value="PAC"/>
    <property type="match status" value="5"/>
</dbReference>
<dbReference type="STRING" id="938405.SAMN02927895_04749"/>
<dbReference type="PROSITE" id="PS50113">
    <property type="entry name" value="PAC"/>
    <property type="match status" value="3"/>
</dbReference>
<dbReference type="PANTHER" id="PTHR43304:SF1">
    <property type="entry name" value="PAC DOMAIN-CONTAINING PROTEIN"/>
    <property type="match status" value="1"/>
</dbReference>
<dbReference type="EC" id="2.7.13.3" evidence="2"/>
<dbReference type="PRINTS" id="PR00344">
    <property type="entry name" value="BCTRLSENSOR"/>
</dbReference>
<dbReference type="Pfam" id="PF13426">
    <property type="entry name" value="PAS_9"/>
    <property type="match status" value="2"/>
</dbReference>
<feature type="domain" description="PAC" evidence="11">
    <location>
        <begin position="593"/>
        <end position="645"/>
    </location>
</feature>
<dbReference type="SMART" id="SM00091">
    <property type="entry name" value="PAS"/>
    <property type="match status" value="5"/>
</dbReference>
<dbReference type="SUPFAM" id="SSF55874">
    <property type="entry name" value="ATPase domain of HSP90 chaperone/DNA topoisomerase II/histidine kinase"/>
    <property type="match status" value="1"/>
</dbReference>
<dbReference type="Gene3D" id="3.30.565.10">
    <property type="entry name" value="Histidine kinase-like ATPase, C-terminal domain"/>
    <property type="match status" value="1"/>
</dbReference>
<evidence type="ECO:0000256" key="7">
    <source>
        <dbReference type="SAM" id="Coils"/>
    </source>
</evidence>
<feature type="modified residue" description="4-aspartylphosphate" evidence="6">
    <location>
        <position position="978"/>
    </location>
</feature>
<dbReference type="Proteomes" id="UP000198925">
    <property type="component" value="Unassembled WGS sequence"/>
</dbReference>
<evidence type="ECO:0000256" key="3">
    <source>
        <dbReference type="ARBA" id="ARBA00022553"/>
    </source>
</evidence>
<feature type="domain" description="PAS" evidence="10">
    <location>
        <begin position="517"/>
        <end position="589"/>
    </location>
</feature>
<evidence type="ECO:0000256" key="2">
    <source>
        <dbReference type="ARBA" id="ARBA00012438"/>
    </source>
</evidence>
<evidence type="ECO:0000256" key="6">
    <source>
        <dbReference type="PROSITE-ProRule" id="PRU00169"/>
    </source>
</evidence>
<dbReference type="InterPro" id="IPR005467">
    <property type="entry name" value="His_kinase_dom"/>
</dbReference>
<dbReference type="InterPro" id="IPR004358">
    <property type="entry name" value="Sig_transdc_His_kin-like_C"/>
</dbReference>
<comment type="catalytic activity">
    <reaction evidence="1">
        <text>ATP + protein L-histidine = ADP + protein N-phospho-L-histidine.</text>
        <dbReference type="EC" id="2.7.13.3"/>
    </reaction>
</comment>
<evidence type="ECO:0000259" key="11">
    <source>
        <dbReference type="PROSITE" id="PS50113"/>
    </source>
</evidence>
<evidence type="ECO:0000313" key="13">
    <source>
        <dbReference type="Proteomes" id="UP000198925"/>
    </source>
</evidence>